<proteinExistence type="predicted"/>
<dbReference type="PANTHER" id="PTHR43649">
    <property type="entry name" value="ARABINOSE-BINDING PROTEIN-RELATED"/>
    <property type="match status" value="1"/>
</dbReference>
<dbReference type="SUPFAM" id="SSF53850">
    <property type="entry name" value="Periplasmic binding protein-like II"/>
    <property type="match status" value="1"/>
</dbReference>
<dbReference type="Pfam" id="PF01547">
    <property type="entry name" value="SBP_bac_1"/>
    <property type="match status" value="1"/>
</dbReference>
<dbReference type="PANTHER" id="PTHR43649:SF12">
    <property type="entry name" value="DIACETYLCHITOBIOSE BINDING PROTEIN DASA"/>
    <property type="match status" value="1"/>
</dbReference>
<gene>
    <name evidence="2" type="ORF">HH215_24085</name>
</gene>
<feature type="chain" id="PRO_5031225302" evidence="1">
    <location>
        <begin position="24"/>
        <end position="444"/>
    </location>
</feature>
<dbReference type="EMBL" id="CP051680">
    <property type="protein sequence ID" value="QJD85951.1"/>
    <property type="molecule type" value="Genomic_DNA"/>
</dbReference>
<dbReference type="AlphaFoldDB" id="A0A7Z2VMV4"/>
<evidence type="ECO:0000313" key="3">
    <source>
        <dbReference type="Proteomes" id="UP000502248"/>
    </source>
</evidence>
<dbReference type="RefSeq" id="WP_169282203.1">
    <property type="nucleotide sequence ID" value="NZ_CP051680.1"/>
</dbReference>
<sequence length="444" mass="49874">MRAAVLRARGRFLAMVLAVCMLAASSGCTGKSKPPVEPTELTIACINQMTFDAFHRSALQSVYPNTTFKIVPMDDPIYYNPNLDIRIALNKMFETKKPDLVILYVPQYRYAADAGLLRDLESMASMNKFDLGTLYEGMLDRVRNNEEGKLYGLSPTFYSSAVYYNKTLFQSYGVPLPDQDMTWDEILRLAGLFVNQPGGEDGVRGLSMTSLTKPFDLMTRIARTEGIEMYDKAANRLTFDSEAWHALISKVIAAYEHGTFNAEPYKAKGNIVSQDEMRQRDLFAQGKAALTIESEFYVTQLKRQYVKFDWGLLPGPVQSRDRSRGGDISTDSIYAIPAKSGHPKEAWKLIEAVMSEKMSSIYAEREFGLPVQVNGRMAKDPMYEVFYRLRPVPQQAEYSLGVNEKNELLQIIDDETDAAIAGRRSVDDAVAAIQEAGSRLLPDR</sequence>
<dbReference type="InterPro" id="IPR006059">
    <property type="entry name" value="SBP"/>
</dbReference>
<name>A0A7Z2VMV4_9BACL</name>
<accession>A0A7Z2VMV4</accession>
<protein>
    <submittedName>
        <fullName evidence="2">Extracellular solute-binding protein</fullName>
    </submittedName>
</protein>
<reference evidence="2 3" key="1">
    <citation type="submission" date="2020-04" db="EMBL/GenBank/DDBJ databases">
        <title>Genome sequencing of novel species.</title>
        <authorList>
            <person name="Heo J."/>
            <person name="Kim S.-J."/>
            <person name="Kim J.-S."/>
            <person name="Hong S.-B."/>
            <person name="Kwon S.-W."/>
        </authorList>
    </citation>
    <scope>NUCLEOTIDE SEQUENCE [LARGE SCALE GENOMIC DNA]</scope>
    <source>
        <strain evidence="2 3">MFER-1</strain>
    </source>
</reference>
<keyword evidence="3" id="KW-1185">Reference proteome</keyword>
<feature type="signal peptide" evidence="1">
    <location>
        <begin position="1"/>
        <end position="23"/>
    </location>
</feature>
<evidence type="ECO:0000313" key="2">
    <source>
        <dbReference type="EMBL" id="QJD85951.1"/>
    </source>
</evidence>
<dbReference type="InterPro" id="IPR050490">
    <property type="entry name" value="Bact_solute-bd_prot1"/>
</dbReference>
<evidence type="ECO:0000256" key="1">
    <source>
        <dbReference type="SAM" id="SignalP"/>
    </source>
</evidence>
<keyword evidence="1" id="KW-0732">Signal</keyword>
<organism evidence="2 3">
    <name type="scientific">Cohnella herbarum</name>
    <dbReference type="NCBI Taxonomy" id="2728023"/>
    <lineage>
        <taxon>Bacteria</taxon>
        <taxon>Bacillati</taxon>
        <taxon>Bacillota</taxon>
        <taxon>Bacilli</taxon>
        <taxon>Bacillales</taxon>
        <taxon>Paenibacillaceae</taxon>
        <taxon>Cohnella</taxon>
    </lineage>
</organism>
<dbReference type="PROSITE" id="PS51257">
    <property type="entry name" value="PROKAR_LIPOPROTEIN"/>
    <property type="match status" value="1"/>
</dbReference>
<dbReference type="Gene3D" id="3.40.190.10">
    <property type="entry name" value="Periplasmic binding protein-like II"/>
    <property type="match status" value="1"/>
</dbReference>
<dbReference type="KEGG" id="cheb:HH215_24085"/>
<dbReference type="Proteomes" id="UP000502248">
    <property type="component" value="Chromosome"/>
</dbReference>